<accession>A0A4V1Q1K1</accession>
<dbReference type="AlphaFoldDB" id="A0A4V1Q1K1"/>
<organism evidence="2 3">
    <name type="scientific">Candolleomyces aberdarensis</name>
    <dbReference type="NCBI Taxonomy" id="2316362"/>
    <lineage>
        <taxon>Eukaryota</taxon>
        <taxon>Fungi</taxon>
        <taxon>Dikarya</taxon>
        <taxon>Basidiomycota</taxon>
        <taxon>Agaricomycotina</taxon>
        <taxon>Agaricomycetes</taxon>
        <taxon>Agaricomycetidae</taxon>
        <taxon>Agaricales</taxon>
        <taxon>Agaricineae</taxon>
        <taxon>Psathyrellaceae</taxon>
        <taxon>Candolleomyces</taxon>
    </lineage>
</organism>
<protein>
    <submittedName>
        <fullName evidence="2">Uncharacterized protein</fullName>
    </submittedName>
</protein>
<gene>
    <name evidence="2" type="ORF">EST38_g13986</name>
</gene>
<evidence type="ECO:0000313" key="2">
    <source>
        <dbReference type="EMBL" id="RXW11868.1"/>
    </source>
</evidence>
<feature type="region of interest" description="Disordered" evidence="1">
    <location>
        <begin position="28"/>
        <end position="52"/>
    </location>
</feature>
<proteinExistence type="predicted"/>
<reference evidence="2 3" key="1">
    <citation type="submission" date="2019-01" db="EMBL/GenBank/DDBJ databases">
        <title>Draft genome sequence of Psathyrella aberdarensis IHI B618.</title>
        <authorList>
            <person name="Buettner E."/>
            <person name="Kellner H."/>
        </authorList>
    </citation>
    <scope>NUCLEOTIDE SEQUENCE [LARGE SCALE GENOMIC DNA]</scope>
    <source>
        <strain evidence="2 3">IHI B618</strain>
    </source>
</reference>
<dbReference type="EMBL" id="SDEE01001552">
    <property type="protein sequence ID" value="RXW11868.1"/>
    <property type="molecule type" value="Genomic_DNA"/>
</dbReference>
<dbReference type="Proteomes" id="UP000290288">
    <property type="component" value="Unassembled WGS sequence"/>
</dbReference>
<comment type="caution">
    <text evidence="2">The sequence shown here is derived from an EMBL/GenBank/DDBJ whole genome shotgun (WGS) entry which is preliminary data.</text>
</comment>
<evidence type="ECO:0000256" key="1">
    <source>
        <dbReference type="SAM" id="MobiDB-lite"/>
    </source>
</evidence>
<evidence type="ECO:0000313" key="3">
    <source>
        <dbReference type="Proteomes" id="UP000290288"/>
    </source>
</evidence>
<keyword evidence="3" id="KW-1185">Reference proteome</keyword>
<feature type="compositionally biased region" description="Basic and acidic residues" evidence="1">
    <location>
        <begin position="40"/>
        <end position="52"/>
    </location>
</feature>
<sequence length="52" mass="5959">MGLTTMAASCVDQEFPNGLEFNHSFTEEPEWQQQLELDGDGDRVETRELKMP</sequence>
<name>A0A4V1Q1K1_9AGAR</name>